<evidence type="ECO:0000256" key="3">
    <source>
        <dbReference type="ARBA" id="ARBA00022763"/>
    </source>
</evidence>
<dbReference type="PANTHER" id="PTHR13604:SF0">
    <property type="entry name" value="ABASIC SITE PROCESSING PROTEIN HMCES"/>
    <property type="match status" value="1"/>
</dbReference>
<sequence length="223" mass="25906">MCANFKPISLIQVQQLGLPAIPFSYEDEIFPSFQTPLLFKSNQGIEWRLVNFGLVPKWAEDKEAAKHTYNARNETLMEKRSFVEAFSKCQFGVIPVTEFYESKYINGRPQRWGVRRKDDQAFYIAALYEITRLKTGEVVRSATMISMDAHTHPMMSEFHEPRTDKRSVVVIPHHRLDEWLGLQQPNISSFIEGFPVAEFECFYCPKISNNKNSPQLNIFDEES</sequence>
<dbReference type="EMBL" id="JAHWXT010000015">
    <property type="protein sequence ID" value="MCF0267152.1"/>
    <property type="molecule type" value="Genomic_DNA"/>
</dbReference>
<evidence type="ECO:0000256" key="7">
    <source>
        <dbReference type="ARBA" id="ARBA00023239"/>
    </source>
</evidence>
<comment type="caution">
    <text evidence="9">The sequence shown here is derived from an EMBL/GenBank/DDBJ whole genome shotgun (WGS) entry which is preliminary data.</text>
</comment>
<evidence type="ECO:0000313" key="9">
    <source>
        <dbReference type="EMBL" id="MCF0267152.1"/>
    </source>
</evidence>
<accession>A0A6A1RU87</accession>
<protein>
    <recommendedName>
        <fullName evidence="8">Abasic site processing protein</fullName>
        <ecNumber evidence="8">3.4.-.-</ecNumber>
    </recommendedName>
</protein>
<dbReference type="SUPFAM" id="SSF143081">
    <property type="entry name" value="BB1717-like"/>
    <property type="match status" value="1"/>
</dbReference>
<evidence type="ECO:0000256" key="1">
    <source>
        <dbReference type="ARBA" id="ARBA00008136"/>
    </source>
</evidence>
<evidence type="ECO:0000256" key="2">
    <source>
        <dbReference type="ARBA" id="ARBA00022670"/>
    </source>
</evidence>
<reference evidence="9" key="1">
    <citation type="submission" date="2021-07" db="EMBL/GenBank/DDBJ databases">
        <authorList>
            <person name="Fernandez M."/>
            <person name="Pereira P."/>
            <person name="Torres Tejerizo G.A."/>
            <person name="Gonzalez P."/>
            <person name="Agostini E."/>
        </authorList>
    </citation>
    <scope>NUCLEOTIDE SEQUENCE</scope>
    <source>
        <strain evidence="9">SFC 500-1A</strain>
    </source>
</reference>
<name>A0A6A1RU87_ACIGI</name>
<dbReference type="EC" id="3.4.-.-" evidence="8"/>
<dbReference type="GO" id="GO:0016829">
    <property type="term" value="F:lyase activity"/>
    <property type="evidence" value="ECO:0007669"/>
    <property type="project" value="UniProtKB-KW"/>
</dbReference>
<dbReference type="GO" id="GO:0008233">
    <property type="term" value="F:peptidase activity"/>
    <property type="evidence" value="ECO:0007669"/>
    <property type="project" value="UniProtKB-KW"/>
</dbReference>
<keyword evidence="7" id="KW-0456">Lyase</keyword>
<evidence type="ECO:0000256" key="4">
    <source>
        <dbReference type="ARBA" id="ARBA00022801"/>
    </source>
</evidence>
<organism evidence="9 10">
    <name type="scientific">Acinetobacter guillouiae</name>
    <name type="common">Acinetobacter genomosp. 11</name>
    <dbReference type="NCBI Taxonomy" id="106649"/>
    <lineage>
        <taxon>Bacteria</taxon>
        <taxon>Pseudomonadati</taxon>
        <taxon>Pseudomonadota</taxon>
        <taxon>Gammaproteobacteria</taxon>
        <taxon>Moraxellales</taxon>
        <taxon>Moraxellaceae</taxon>
        <taxon>Acinetobacter</taxon>
    </lineage>
</organism>
<evidence type="ECO:0000256" key="8">
    <source>
        <dbReference type="RuleBase" id="RU364100"/>
    </source>
</evidence>
<dbReference type="InterPro" id="IPR036590">
    <property type="entry name" value="SRAP-like"/>
</dbReference>
<evidence type="ECO:0000256" key="5">
    <source>
        <dbReference type="ARBA" id="ARBA00023124"/>
    </source>
</evidence>
<dbReference type="Proteomes" id="UP000887320">
    <property type="component" value="Unassembled WGS sequence"/>
</dbReference>
<evidence type="ECO:0000256" key="6">
    <source>
        <dbReference type="ARBA" id="ARBA00023125"/>
    </source>
</evidence>
<dbReference type="PANTHER" id="PTHR13604">
    <property type="entry name" value="DC12-RELATED"/>
    <property type="match status" value="1"/>
</dbReference>
<dbReference type="GO" id="GO:0003697">
    <property type="term" value="F:single-stranded DNA binding"/>
    <property type="evidence" value="ECO:0007669"/>
    <property type="project" value="InterPro"/>
</dbReference>
<keyword evidence="5" id="KW-0190">Covalent protein-DNA linkage</keyword>
<keyword evidence="4 8" id="KW-0378">Hydrolase</keyword>
<proteinExistence type="inferred from homology"/>
<evidence type="ECO:0000313" key="10">
    <source>
        <dbReference type="Proteomes" id="UP000887320"/>
    </source>
</evidence>
<dbReference type="GO" id="GO:0106300">
    <property type="term" value="P:protein-DNA covalent cross-linking repair"/>
    <property type="evidence" value="ECO:0007669"/>
    <property type="project" value="InterPro"/>
</dbReference>
<dbReference type="Pfam" id="PF02586">
    <property type="entry name" value="SRAP"/>
    <property type="match status" value="1"/>
</dbReference>
<gene>
    <name evidence="9" type="ORF">KW868_22165</name>
</gene>
<dbReference type="RefSeq" id="WP_004719625.1">
    <property type="nucleotide sequence ID" value="NZ_BBRY01000017.1"/>
</dbReference>
<dbReference type="InterPro" id="IPR003738">
    <property type="entry name" value="SRAP"/>
</dbReference>
<dbReference type="GO" id="GO:0006508">
    <property type="term" value="P:proteolysis"/>
    <property type="evidence" value="ECO:0007669"/>
    <property type="project" value="UniProtKB-KW"/>
</dbReference>
<dbReference type="Gene3D" id="3.90.1680.10">
    <property type="entry name" value="SOS response associated peptidase-like"/>
    <property type="match status" value="1"/>
</dbReference>
<keyword evidence="2 8" id="KW-0645">Protease</keyword>
<dbReference type="AlphaFoldDB" id="A0A6A1RU87"/>
<comment type="similarity">
    <text evidence="1 8">Belongs to the SOS response-associated peptidase family.</text>
</comment>
<keyword evidence="6" id="KW-0238">DNA-binding</keyword>
<keyword evidence="3" id="KW-0227">DNA damage</keyword>